<dbReference type="PANTHER" id="PTHR37811:SF2">
    <property type="entry name" value="ABM DOMAIN-CONTAINING PROTEIN"/>
    <property type="match status" value="1"/>
</dbReference>
<dbReference type="Proteomes" id="UP000315252">
    <property type="component" value="Unassembled WGS sequence"/>
</dbReference>
<reference evidence="1 2" key="1">
    <citation type="submission" date="2019-06" db="EMBL/GenBank/DDBJ databases">
        <title>Whole genome sequence for Rhodospirillaceae sp. R148.</title>
        <authorList>
            <person name="Wang G."/>
        </authorList>
    </citation>
    <scope>NUCLEOTIDE SEQUENCE [LARGE SCALE GENOMIC DNA]</scope>
    <source>
        <strain evidence="1 2">R148</strain>
    </source>
</reference>
<dbReference type="AlphaFoldDB" id="A0A545ST10"/>
<dbReference type="OrthoDB" id="9797060at2"/>
<dbReference type="SUPFAM" id="SSF54909">
    <property type="entry name" value="Dimeric alpha+beta barrel"/>
    <property type="match status" value="1"/>
</dbReference>
<dbReference type="EMBL" id="VHSH01000025">
    <property type="protein sequence ID" value="TQV68075.1"/>
    <property type="molecule type" value="Genomic_DNA"/>
</dbReference>
<evidence type="ECO:0000313" key="1">
    <source>
        <dbReference type="EMBL" id="TQV68075.1"/>
    </source>
</evidence>
<accession>A0A545ST10</accession>
<proteinExistence type="predicted"/>
<keyword evidence="1" id="KW-0560">Oxidoreductase</keyword>
<keyword evidence="1" id="KW-0503">Monooxygenase</keyword>
<dbReference type="InterPro" id="IPR011008">
    <property type="entry name" value="Dimeric_a/b-barrel"/>
</dbReference>
<dbReference type="Gene3D" id="3.30.70.100">
    <property type="match status" value="1"/>
</dbReference>
<protein>
    <submittedName>
        <fullName evidence="1">Antibiotic biosynthesis monooxygenase</fullName>
    </submittedName>
</protein>
<name>A0A545ST10_9PROT</name>
<comment type="caution">
    <text evidence="1">The sequence shown here is derived from an EMBL/GenBank/DDBJ whole genome shotgun (WGS) entry which is preliminary data.</text>
</comment>
<dbReference type="RefSeq" id="WP_142900023.1">
    <property type="nucleotide sequence ID" value="NZ_ML660076.1"/>
</dbReference>
<dbReference type="PANTHER" id="PTHR37811">
    <property type="entry name" value="BLL5343 PROTEIN"/>
    <property type="match status" value="1"/>
</dbReference>
<dbReference type="GO" id="GO:0004497">
    <property type="term" value="F:monooxygenase activity"/>
    <property type="evidence" value="ECO:0007669"/>
    <property type="project" value="UniProtKB-KW"/>
</dbReference>
<gene>
    <name evidence="1" type="ORF">FKG95_29295</name>
</gene>
<dbReference type="InterPro" id="IPR052936">
    <property type="entry name" value="Jasmonate_Hydroxylase-like"/>
</dbReference>
<keyword evidence="2" id="KW-1185">Reference proteome</keyword>
<organism evidence="1 2">
    <name type="scientific">Denitrobaculum tricleocarpae</name>
    <dbReference type="NCBI Taxonomy" id="2591009"/>
    <lineage>
        <taxon>Bacteria</taxon>
        <taxon>Pseudomonadati</taxon>
        <taxon>Pseudomonadota</taxon>
        <taxon>Alphaproteobacteria</taxon>
        <taxon>Rhodospirillales</taxon>
        <taxon>Rhodospirillaceae</taxon>
        <taxon>Denitrobaculum</taxon>
    </lineage>
</organism>
<evidence type="ECO:0000313" key="2">
    <source>
        <dbReference type="Proteomes" id="UP000315252"/>
    </source>
</evidence>
<sequence length="115" mass="12923">MSERLAKTPEAPYYAVVFTSRLNDSSPSGYDDMAGKMVDLAINNHGCLGVENVRDAEGVGITVSYWKDEESIKTWKADSQHLVAQKHGMEQWYAQYELRVARVERAYSGPHGRSL</sequence>